<evidence type="ECO:0000313" key="3">
    <source>
        <dbReference type="Proteomes" id="UP001153365"/>
    </source>
</evidence>
<reference evidence="2" key="1">
    <citation type="submission" date="2022-06" db="EMBL/GenBank/DDBJ databases">
        <authorList>
            <consortium name="SYNGENTA / RWTH Aachen University"/>
        </authorList>
    </citation>
    <scope>NUCLEOTIDE SEQUENCE</scope>
</reference>
<sequence>MFSFYLLIDIVLYIVFDIVLDIVFDIVYYAVLVYWVGFIIPLCINKALIFKRMMTCAWGRNFLHWWQRGLLI</sequence>
<keyword evidence="1" id="KW-0472">Membrane</keyword>
<evidence type="ECO:0000256" key="1">
    <source>
        <dbReference type="SAM" id="Phobius"/>
    </source>
</evidence>
<gene>
    <name evidence="2" type="ORF">PPACK8108_LOCUS8029</name>
</gene>
<dbReference type="AlphaFoldDB" id="A0AAV0AYF9"/>
<feature type="transmembrane region" description="Helical" evidence="1">
    <location>
        <begin position="26"/>
        <end position="44"/>
    </location>
</feature>
<proteinExistence type="predicted"/>
<dbReference type="EMBL" id="CALTRL010001623">
    <property type="protein sequence ID" value="CAH7673155.1"/>
    <property type="molecule type" value="Genomic_DNA"/>
</dbReference>
<evidence type="ECO:0000313" key="2">
    <source>
        <dbReference type="EMBL" id="CAH7673155.1"/>
    </source>
</evidence>
<organism evidence="2 3">
    <name type="scientific">Phakopsora pachyrhizi</name>
    <name type="common">Asian soybean rust disease fungus</name>
    <dbReference type="NCBI Taxonomy" id="170000"/>
    <lineage>
        <taxon>Eukaryota</taxon>
        <taxon>Fungi</taxon>
        <taxon>Dikarya</taxon>
        <taxon>Basidiomycota</taxon>
        <taxon>Pucciniomycotina</taxon>
        <taxon>Pucciniomycetes</taxon>
        <taxon>Pucciniales</taxon>
        <taxon>Phakopsoraceae</taxon>
        <taxon>Phakopsora</taxon>
    </lineage>
</organism>
<keyword evidence="1" id="KW-0812">Transmembrane</keyword>
<comment type="caution">
    <text evidence="2">The sequence shown here is derived from an EMBL/GenBank/DDBJ whole genome shotgun (WGS) entry which is preliminary data.</text>
</comment>
<keyword evidence="1" id="KW-1133">Transmembrane helix</keyword>
<keyword evidence="3" id="KW-1185">Reference proteome</keyword>
<protein>
    <submittedName>
        <fullName evidence="2">Uncharacterized protein</fullName>
    </submittedName>
</protein>
<dbReference type="Proteomes" id="UP001153365">
    <property type="component" value="Unassembled WGS sequence"/>
</dbReference>
<name>A0AAV0AYF9_PHAPC</name>
<accession>A0AAV0AYF9</accession>